<protein>
    <recommendedName>
        <fullName evidence="1">NADP-dependent oxidoreductase domain-containing protein</fullName>
    </recommendedName>
</protein>
<organism evidence="2 3">
    <name type="scientific">Elstera cyanobacteriorum</name>
    <dbReference type="NCBI Taxonomy" id="2022747"/>
    <lineage>
        <taxon>Bacteria</taxon>
        <taxon>Pseudomonadati</taxon>
        <taxon>Pseudomonadota</taxon>
        <taxon>Alphaproteobacteria</taxon>
        <taxon>Rhodospirillales</taxon>
        <taxon>Rhodospirillaceae</taxon>
        <taxon>Elstera</taxon>
    </lineage>
</organism>
<dbReference type="Proteomes" id="UP000216361">
    <property type="component" value="Unassembled WGS sequence"/>
</dbReference>
<accession>A0A255XRD8</accession>
<dbReference type="PANTHER" id="PTHR43312">
    <property type="entry name" value="D-THREO-ALDOSE 1-DEHYDROGENASE"/>
    <property type="match status" value="1"/>
</dbReference>
<dbReference type="EMBL" id="NOXS01000032">
    <property type="protein sequence ID" value="OYQ18914.1"/>
    <property type="molecule type" value="Genomic_DNA"/>
</dbReference>
<dbReference type="Gene3D" id="3.20.20.100">
    <property type="entry name" value="NADP-dependent oxidoreductase domain"/>
    <property type="match status" value="1"/>
</dbReference>
<dbReference type="OrthoDB" id="9783572at2"/>
<proteinExistence type="predicted"/>
<name>A0A255XRD8_9PROT</name>
<sequence>MSGFSRLPLYRGGPMVGRLGFGTVALGLAYGVGPEAVLPPEDAAIATLRAARSGGVDFFDTAPAYGVAEQRTGLALGGDAGAVIATKILLPKDISDFELPAFVRTSVMTSLTRLKRDRIDLLKIHNATAADMERRPLLDALRAEVDAGRVTALGASVYGPGDAAAVIATPGFKSVQIAFSILDQRCRAIFAQAGSAGVGLVVRSALLKGALTIRARHLPPALAPLADAASQVCTLAGIGWEELPTLAMRYVLSVGAPISVVLAGAQSQAELNDALRALDAGPLPPALMAKLDGCGLTDDALLNPARWPALS</sequence>
<dbReference type="SUPFAM" id="SSF51430">
    <property type="entry name" value="NAD(P)-linked oxidoreductase"/>
    <property type="match status" value="1"/>
</dbReference>
<dbReference type="CDD" id="cd19097">
    <property type="entry name" value="AKR_unchar"/>
    <property type="match status" value="1"/>
</dbReference>
<dbReference type="Pfam" id="PF00248">
    <property type="entry name" value="Aldo_ket_red"/>
    <property type="match status" value="1"/>
</dbReference>
<feature type="domain" description="NADP-dependent oxidoreductase" evidence="1">
    <location>
        <begin position="18"/>
        <end position="294"/>
    </location>
</feature>
<dbReference type="AlphaFoldDB" id="A0A255XRD8"/>
<evidence type="ECO:0000313" key="2">
    <source>
        <dbReference type="EMBL" id="OYQ18914.1"/>
    </source>
</evidence>
<keyword evidence="3" id="KW-1185">Reference proteome</keyword>
<dbReference type="RefSeq" id="WP_094409178.1">
    <property type="nucleotide sequence ID" value="NZ_BMJZ01000001.1"/>
</dbReference>
<evidence type="ECO:0000259" key="1">
    <source>
        <dbReference type="Pfam" id="PF00248"/>
    </source>
</evidence>
<dbReference type="InterPro" id="IPR053135">
    <property type="entry name" value="AKR2_Oxidoreductase"/>
</dbReference>
<comment type="caution">
    <text evidence="2">The sequence shown here is derived from an EMBL/GenBank/DDBJ whole genome shotgun (WGS) entry which is preliminary data.</text>
</comment>
<dbReference type="PANTHER" id="PTHR43312:SF1">
    <property type="entry name" value="NADP-DEPENDENT OXIDOREDUCTASE DOMAIN-CONTAINING PROTEIN"/>
    <property type="match status" value="1"/>
</dbReference>
<evidence type="ECO:0000313" key="3">
    <source>
        <dbReference type="Proteomes" id="UP000216361"/>
    </source>
</evidence>
<dbReference type="InterPro" id="IPR036812">
    <property type="entry name" value="NAD(P)_OxRdtase_dom_sf"/>
</dbReference>
<reference evidence="2 3" key="1">
    <citation type="submission" date="2017-07" db="EMBL/GenBank/DDBJ databases">
        <title>Elstera cyanobacteriorum sp. nov., a novel bacterium isolated from cyanobacterial aggregates in a eutrophic lake.</title>
        <authorList>
            <person name="Cai H."/>
        </authorList>
    </citation>
    <scope>NUCLEOTIDE SEQUENCE [LARGE SCALE GENOMIC DNA]</scope>
    <source>
        <strain evidence="2 3">TH019</strain>
    </source>
</reference>
<gene>
    <name evidence="2" type="ORF">CHR90_11750</name>
</gene>
<dbReference type="InterPro" id="IPR023210">
    <property type="entry name" value="NADP_OxRdtase_dom"/>
</dbReference>